<dbReference type="EMBL" id="CH476622">
    <property type="protein sequence ID" value="EDN96501.1"/>
    <property type="molecule type" value="Genomic_DNA"/>
</dbReference>
<dbReference type="AlphaFoldDB" id="A7E7Z9"/>
<evidence type="ECO:0000313" key="3">
    <source>
        <dbReference type="Proteomes" id="UP000001312"/>
    </source>
</evidence>
<feature type="chain" id="PRO_5002708188" evidence="1">
    <location>
        <begin position="23"/>
        <end position="365"/>
    </location>
</feature>
<dbReference type="RefSeq" id="XP_001597233.1">
    <property type="nucleotide sequence ID" value="XM_001597183.1"/>
</dbReference>
<keyword evidence="3" id="KW-1185">Reference proteome</keyword>
<evidence type="ECO:0000313" key="2">
    <source>
        <dbReference type="EMBL" id="EDN96501.1"/>
    </source>
</evidence>
<gene>
    <name evidence="2" type="ORF">SS1G_01427</name>
</gene>
<dbReference type="OMA" id="ICYLRTH"/>
<name>A7E7Z9_SCLS1</name>
<protein>
    <submittedName>
        <fullName evidence="2">Uncharacterized protein</fullName>
    </submittedName>
</protein>
<proteinExistence type="predicted"/>
<sequence length="365" mass="38594">MLIQKFGKLLLPLTILTVQVFAQADKAKWDAVCKQKAGPQFSMQFDAAGKPTGQCVAPPITSCYWGPYRDPKSGKDGCCGKDKGTFSVDPVNKAEGACCVAPAVYSFDAMANKGNCCDAGKSYHVDLKTMTGSCCNNADDVYTCDCSCKPNPNPTCPKGDRKTFTAGGKKYILYCNLINHGTNDLGQAPADTMGDCMTRCSGIANCVRAIYAPSSKICYLRTHGNKDVPVTADGYDSAHLVEEPTTTQCPACPSVSPKPADPFPDKCPGADGKTTTVGGIEYKVYCTLGHSAANPNLGVSSAKDFKECMEQCSAKASPTCQGINYYDDGNPTDNCVWASVWDSPPKGAAPAGGDFLCAIPTTKRT</sequence>
<evidence type="ECO:0000256" key="1">
    <source>
        <dbReference type="SAM" id="SignalP"/>
    </source>
</evidence>
<organism evidence="2 3">
    <name type="scientific">Sclerotinia sclerotiorum (strain ATCC 18683 / 1980 / Ss-1)</name>
    <name type="common">White mold</name>
    <name type="synonym">Whetzelinia sclerotiorum</name>
    <dbReference type="NCBI Taxonomy" id="665079"/>
    <lineage>
        <taxon>Eukaryota</taxon>
        <taxon>Fungi</taxon>
        <taxon>Dikarya</taxon>
        <taxon>Ascomycota</taxon>
        <taxon>Pezizomycotina</taxon>
        <taxon>Leotiomycetes</taxon>
        <taxon>Helotiales</taxon>
        <taxon>Sclerotiniaceae</taxon>
        <taxon>Sclerotinia</taxon>
    </lineage>
</organism>
<dbReference type="GeneID" id="5493711"/>
<dbReference type="KEGG" id="ssl:SS1G_01427"/>
<dbReference type="Proteomes" id="UP000001312">
    <property type="component" value="Unassembled WGS sequence"/>
</dbReference>
<dbReference type="InParanoid" id="A7E7Z9"/>
<dbReference type="eggNOG" id="ENOG502T6I5">
    <property type="taxonomic scope" value="Eukaryota"/>
</dbReference>
<dbReference type="HOGENOM" id="CLU_063735_0_0_1"/>
<reference evidence="3" key="1">
    <citation type="journal article" date="2011" name="PLoS Genet.">
        <title>Genomic analysis of the necrotrophic fungal pathogens Sclerotinia sclerotiorum and Botrytis cinerea.</title>
        <authorList>
            <person name="Amselem J."/>
            <person name="Cuomo C.A."/>
            <person name="van Kan J.A."/>
            <person name="Viaud M."/>
            <person name="Benito E.P."/>
            <person name="Couloux A."/>
            <person name="Coutinho P.M."/>
            <person name="de Vries R.P."/>
            <person name="Dyer P.S."/>
            <person name="Fillinger S."/>
            <person name="Fournier E."/>
            <person name="Gout L."/>
            <person name="Hahn M."/>
            <person name="Kohn L."/>
            <person name="Lapalu N."/>
            <person name="Plummer K.M."/>
            <person name="Pradier J.M."/>
            <person name="Quevillon E."/>
            <person name="Sharon A."/>
            <person name="Simon A."/>
            <person name="ten Have A."/>
            <person name="Tudzynski B."/>
            <person name="Tudzynski P."/>
            <person name="Wincker P."/>
            <person name="Andrew M."/>
            <person name="Anthouard V."/>
            <person name="Beever R.E."/>
            <person name="Beffa R."/>
            <person name="Benoit I."/>
            <person name="Bouzid O."/>
            <person name="Brault B."/>
            <person name="Chen Z."/>
            <person name="Choquer M."/>
            <person name="Collemare J."/>
            <person name="Cotton P."/>
            <person name="Danchin E.G."/>
            <person name="Da Silva C."/>
            <person name="Gautier A."/>
            <person name="Giraud C."/>
            <person name="Giraud T."/>
            <person name="Gonzalez C."/>
            <person name="Grossetete S."/>
            <person name="Guldener U."/>
            <person name="Henrissat B."/>
            <person name="Howlett B.J."/>
            <person name="Kodira C."/>
            <person name="Kretschmer M."/>
            <person name="Lappartient A."/>
            <person name="Leroch M."/>
            <person name="Levis C."/>
            <person name="Mauceli E."/>
            <person name="Neuveglise C."/>
            <person name="Oeser B."/>
            <person name="Pearson M."/>
            <person name="Poulain J."/>
            <person name="Poussereau N."/>
            <person name="Quesneville H."/>
            <person name="Rascle C."/>
            <person name="Schumacher J."/>
            <person name="Segurens B."/>
            <person name="Sexton A."/>
            <person name="Silva E."/>
            <person name="Sirven C."/>
            <person name="Soanes D.M."/>
            <person name="Talbot N.J."/>
            <person name="Templeton M."/>
            <person name="Yandava C."/>
            <person name="Yarden O."/>
            <person name="Zeng Q."/>
            <person name="Rollins J.A."/>
            <person name="Lebrun M.H."/>
            <person name="Dickman M."/>
        </authorList>
    </citation>
    <scope>NUCLEOTIDE SEQUENCE [LARGE SCALE GENOMIC DNA]</scope>
    <source>
        <strain evidence="3">ATCC 18683 / 1980 / Ss-1</strain>
    </source>
</reference>
<feature type="signal peptide" evidence="1">
    <location>
        <begin position="1"/>
        <end position="22"/>
    </location>
</feature>
<keyword evidence="1" id="KW-0732">Signal</keyword>
<accession>A7E7Z9</accession>